<dbReference type="RefSeq" id="WP_106253854.1">
    <property type="nucleotide sequence ID" value="NZ_PVZC01000018.1"/>
</dbReference>
<name>A0A2T0PP73_9ACTN</name>
<proteinExistence type="predicted"/>
<keyword evidence="3" id="KW-1185">Reference proteome</keyword>
<dbReference type="OrthoDB" id="166850at2"/>
<dbReference type="AlphaFoldDB" id="A0A2T0PP73"/>
<evidence type="ECO:0000313" key="2">
    <source>
        <dbReference type="EMBL" id="PRX90700.1"/>
    </source>
</evidence>
<comment type="caution">
    <text evidence="2">The sequence shown here is derived from an EMBL/GenBank/DDBJ whole genome shotgun (WGS) entry which is preliminary data.</text>
</comment>
<gene>
    <name evidence="2" type="ORF">CLV72_11838</name>
</gene>
<organism evidence="2 3">
    <name type="scientific">Allonocardiopsis opalescens</name>
    <dbReference type="NCBI Taxonomy" id="1144618"/>
    <lineage>
        <taxon>Bacteria</taxon>
        <taxon>Bacillati</taxon>
        <taxon>Actinomycetota</taxon>
        <taxon>Actinomycetes</taxon>
        <taxon>Streptosporangiales</taxon>
        <taxon>Allonocardiopsis</taxon>
    </lineage>
</organism>
<dbReference type="SUPFAM" id="SSF47413">
    <property type="entry name" value="lambda repressor-like DNA-binding domains"/>
    <property type="match status" value="1"/>
</dbReference>
<evidence type="ECO:0000313" key="3">
    <source>
        <dbReference type="Proteomes" id="UP000237846"/>
    </source>
</evidence>
<dbReference type="InterPro" id="IPR001387">
    <property type="entry name" value="Cro/C1-type_HTH"/>
</dbReference>
<dbReference type="InterPro" id="IPR010982">
    <property type="entry name" value="Lambda_DNA-bd_dom_sf"/>
</dbReference>
<dbReference type="GO" id="GO:0003677">
    <property type="term" value="F:DNA binding"/>
    <property type="evidence" value="ECO:0007669"/>
    <property type="project" value="InterPro"/>
</dbReference>
<protein>
    <recommendedName>
        <fullName evidence="1">HTH cro/C1-type domain-containing protein</fullName>
    </recommendedName>
</protein>
<sequence length="78" mass="9168">MRNYTVDKDALRARVKARGYRSVERLASDVGWSHGHLQRIMRGVRQPSRKLYLRLIDVDVLDCRDGDFLIPNRDEDAR</sequence>
<evidence type="ECO:0000259" key="1">
    <source>
        <dbReference type="SMART" id="SM00530"/>
    </source>
</evidence>
<accession>A0A2T0PP73</accession>
<dbReference type="Gene3D" id="1.10.260.40">
    <property type="entry name" value="lambda repressor-like DNA-binding domains"/>
    <property type="match status" value="1"/>
</dbReference>
<dbReference type="EMBL" id="PVZC01000018">
    <property type="protein sequence ID" value="PRX90700.1"/>
    <property type="molecule type" value="Genomic_DNA"/>
</dbReference>
<feature type="domain" description="HTH cro/C1-type" evidence="1">
    <location>
        <begin position="10"/>
        <end position="68"/>
    </location>
</feature>
<dbReference type="Pfam" id="PF13560">
    <property type="entry name" value="HTH_31"/>
    <property type="match status" value="1"/>
</dbReference>
<dbReference type="SMART" id="SM00530">
    <property type="entry name" value="HTH_XRE"/>
    <property type="match status" value="1"/>
</dbReference>
<dbReference type="Proteomes" id="UP000237846">
    <property type="component" value="Unassembled WGS sequence"/>
</dbReference>
<reference evidence="2 3" key="1">
    <citation type="submission" date="2018-03" db="EMBL/GenBank/DDBJ databases">
        <title>Genomic Encyclopedia of Archaeal and Bacterial Type Strains, Phase II (KMG-II): from individual species to whole genera.</title>
        <authorList>
            <person name="Goeker M."/>
        </authorList>
    </citation>
    <scope>NUCLEOTIDE SEQUENCE [LARGE SCALE GENOMIC DNA]</scope>
    <source>
        <strain evidence="2 3">DSM 45601</strain>
    </source>
</reference>